<sequence>MLMVKEVYSNCITVRTQRKWRLDTLDRDPFLKHDLLPDLQKFSLSKDEEQFTWTPTSPIVEGTFSTVRRAQTVNDQLHELPNKCVTQFEDVDGFKGHLLIFSTNAPHSLDQTLYRPGRIDRKFFLGHATKITAACASSASLGEPA</sequence>
<evidence type="ECO:0000313" key="1">
    <source>
        <dbReference type="EMBL" id="KAF1961037.1"/>
    </source>
</evidence>
<proteinExistence type="predicted"/>
<dbReference type="Gene3D" id="3.40.50.300">
    <property type="entry name" value="P-loop containing nucleotide triphosphate hydrolases"/>
    <property type="match status" value="1"/>
</dbReference>
<evidence type="ECO:0000313" key="2">
    <source>
        <dbReference type="Proteomes" id="UP000800035"/>
    </source>
</evidence>
<dbReference type="InterPro" id="IPR027417">
    <property type="entry name" value="P-loop_NTPase"/>
</dbReference>
<accession>A0A6A5UIY5</accession>
<dbReference type="EMBL" id="ML976982">
    <property type="protein sequence ID" value="KAF1961037.1"/>
    <property type="molecule type" value="Genomic_DNA"/>
</dbReference>
<gene>
    <name evidence="1" type="ORF">CC80DRAFT_269939</name>
</gene>
<protein>
    <recommendedName>
        <fullName evidence="3">ATPase AAA-type core domain-containing protein</fullName>
    </recommendedName>
</protein>
<name>A0A6A5UIY5_9PLEO</name>
<organism evidence="1 2">
    <name type="scientific">Byssothecium circinans</name>
    <dbReference type="NCBI Taxonomy" id="147558"/>
    <lineage>
        <taxon>Eukaryota</taxon>
        <taxon>Fungi</taxon>
        <taxon>Dikarya</taxon>
        <taxon>Ascomycota</taxon>
        <taxon>Pezizomycotina</taxon>
        <taxon>Dothideomycetes</taxon>
        <taxon>Pleosporomycetidae</taxon>
        <taxon>Pleosporales</taxon>
        <taxon>Massarineae</taxon>
        <taxon>Massarinaceae</taxon>
        <taxon>Byssothecium</taxon>
    </lineage>
</organism>
<dbReference type="SUPFAM" id="SSF52540">
    <property type="entry name" value="P-loop containing nucleoside triphosphate hydrolases"/>
    <property type="match status" value="1"/>
</dbReference>
<dbReference type="OrthoDB" id="10251412at2759"/>
<dbReference type="Proteomes" id="UP000800035">
    <property type="component" value="Unassembled WGS sequence"/>
</dbReference>
<evidence type="ECO:0008006" key="3">
    <source>
        <dbReference type="Google" id="ProtNLM"/>
    </source>
</evidence>
<dbReference type="AlphaFoldDB" id="A0A6A5UIY5"/>
<keyword evidence="2" id="KW-1185">Reference proteome</keyword>
<reference evidence="1" key="1">
    <citation type="journal article" date="2020" name="Stud. Mycol.">
        <title>101 Dothideomycetes genomes: a test case for predicting lifestyles and emergence of pathogens.</title>
        <authorList>
            <person name="Haridas S."/>
            <person name="Albert R."/>
            <person name="Binder M."/>
            <person name="Bloem J."/>
            <person name="Labutti K."/>
            <person name="Salamov A."/>
            <person name="Andreopoulos B."/>
            <person name="Baker S."/>
            <person name="Barry K."/>
            <person name="Bills G."/>
            <person name="Bluhm B."/>
            <person name="Cannon C."/>
            <person name="Castanera R."/>
            <person name="Culley D."/>
            <person name="Daum C."/>
            <person name="Ezra D."/>
            <person name="Gonzalez J."/>
            <person name="Henrissat B."/>
            <person name="Kuo A."/>
            <person name="Liang C."/>
            <person name="Lipzen A."/>
            <person name="Lutzoni F."/>
            <person name="Magnuson J."/>
            <person name="Mondo S."/>
            <person name="Nolan M."/>
            <person name="Ohm R."/>
            <person name="Pangilinan J."/>
            <person name="Park H.-J."/>
            <person name="Ramirez L."/>
            <person name="Alfaro M."/>
            <person name="Sun H."/>
            <person name="Tritt A."/>
            <person name="Yoshinaga Y."/>
            <person name="Zwiers L.-H."/>
            <person name="Turgeon B."/>
            <person name="Goodwin S."/>
            <person name="Spatafora J."/>
            <person name="Crous P."/>
            <person name="Grigoriev I."/>
        </authorList>
    </citation>
    <scope>NUCLEOTIDE SEQUENCE</scope>
    <source>
        <strain evidence="1">CBS 675.92</strain>
    </source>
</reference>